<dbReference type="EMBL" id="GBXM01065005">
    <property type="protein sequence ID" value="JAH43572.1"/>
    <property type="molecule type" value="Transcribed_RNA"/>
</dbReference>
<protein>
    <submittedName>
        <fullName evidence="1">Uncharacterized protein</fullName>
    </submittedName>
</protein>
<evidence type="ECO:0000313" key="1">
    <source>
        <dbReference type="EMBL" id="JAH43572.1"/>
    </source>
</evidence>
<accession>A0A0E9SQP9</accession>
<sequence length="48" mass="5343">MCVEIKNKNGKCFKNTFEKDSVVQTFVMEAGLEKGMTLVICTLADLSK</sequence>
<organism evidence="1">
    <name type="scientific">Anguilla anguilla</name>
    <name type="common">European freshwater eel</name>
    <name type="synonym">Muraena anguilla</name>
    <dbReference type="NCBI Taxonomy" id="7936"/>
    <lineage>
        <taxon>Eukaryota</taxon>
        <taxon>Metazoa</taxon>
        <taxon>Chordata</taxon>
        <taxon>Craniata</taxon>
        <taxon>Vertebrata</taxon>
        <taxon>Euteleostomi</taxon>
        <taxon>Actinopterygii</taxon>
        <taxon>Neopterygii</taxon>
        <taxon>Teleostei</taxon>
        <taxon>Anguilliformes</taxon>
        <taxon>Anguillidae</taxon>
        <taxon>Anguilla</taxon>
    </lineage>
</organism>
<name>A0A0E9SQP9_ANGAN</name>
<reference evidence="1" key="2">
    <citation type="journal article" date="2015" name="Fish Shellfish Immunol.">
        <title>Early steps in the European eel (Anguilla anguilla)-Vibrio vulnificus interaction in the gills: Role of the RtxA13 toxin.</title>
        <authorList>
            <person name="Callol A."/>
            <person name="Pajuelo D."/>
            <person name="Ebbesson L."/>
            <person name="Teles M."/>
            <person name="MacKenzie S."/>
            <person name="Amaro C."/>
        </authorList>
    </citation>
    <scope>NUCLEOTIDE SEQUENCE</scope>
</reference>
<proteinExistence type="predicted"/>
<reference evidence="1" key="1">
    <citation type="submission" date="2014-11" db="EMBL/GenBank/DDBJ databases">
        <authorList>
            <person name="Amaro Gonzalez C."/>
        </authorList>
    </citation>
    <scope>NUCLEOTIDE SEQUENCE</scope>
</reference>
<dbReference type="AlphaFoldDB" id="A0A0E9SQP9"/>